<sequence length="84" mass="9200">MLTGVLLDALLECLVFLELSDDDVVDPDEAASVQHRVAGILDALGPDEREVLTRLVRERAIQATGAVRELLEELPESFGLLDED</sequence>
<evidence type="ECO:0000313" key="1">
    <source>
        <dbReference type="EMBL" id="XBT79222.1"/>
    </source>
</evidence>
<gene>
    <name evidence="1" type="ORF">ABIH81_16125</name>
</gene>
<organism evidence="1">
    <name type="scientific">Micromonospora sp. HUAS YX12</name>
    <dbReference type="NCBI Taxonomy" id="3156396"/>
    <lineage>
        <taxon>Bacteria</taxon>
        <taxon>Bacillati</taxon>
        <taxon>Actinomycetota</taxon>
        <taxon>Actinomycetes</taxon>
        <taxon>Micromonosporales</taxon>
        <taxon>Micromonosporaceae</taxon>
        <taxon>Micromonospora</taxon>
    </lineage>
</organism>
<dbReference type="AlphaFoldDB" id="A0AAU7QSP5"/>
<reference evidence="1" key="1">
    <citation type="submission" date="2024-06" db="EMBL/GenBank/DDBJ databases">
        <title>Micromonospora sp. strain HUAS YX12 genome sequences.</title>
        <authorList>
            <person name="Mo P."/>
        </authorList>
    </citation>
    <scope>NUCLEOTIDE SEQUENCE</scope>
    <source>
        <strain evidence="1">HUAS YX12</strain>
    </source>
</reference>
<dbReference type="RefSeq" id="WP_349875775.1">
    <property type="nucleotide sequence ID" value="NZ_CP157974.1"/>
</dbReference>
<protein>
    <submittedName>
        <fullName evidence="1">Uncharacterized protein</fullName>
    </submittedName>
</protein>
<name>A0AAU7QSP5_9ACTN</name>
<dbReference type="EMBL" id="CP157974">
    <property type="protein sequence ID" value="XBT79222.1"/>
    <property type="molecule type" value="Genomic_DNA"/>
</dbReference>
<accession>A0AAU7QSP5</accession>
<proteinExistence type="predicted"/>